<dbReference type="Proteomes" id="UP001305414">
    <property type="component" value="Unassembled WGS sequence"/>
</dbReference>
<protein>
    <submittedName>
        <fullName evidence="2">Uncharacterized protein</fullName>
    </submittedName>
</protein>
<evidence type="ECO:0000256" key="1">
    <source>
        <dbReference type="SAM" id="MobiDB-lite"/>
    </source>
</evidence>
<proteinExistence type="predicted"/>
<comment type="caution">
    <text evidence="2">The sequence shown here is derived from an EMBL/GenBank/DDBJ whole genome shotgun (WGS) entry which is preliminary data.</text>
</comment>
<accession>A0AAN7Z7I2</accession>
<reference evidence="2 3" key="1">
    <citation type="submission" date="2023-10" db="EMBL/GenBank/DDBJ databases">
        <title>Draft genome sequence of Xylaria bambusicola isolate GMP-LS, the root and basal stem rot pathogen of sugarcane in Indonesia.</title>
        <authorList>
            <person name="Selvaraj P."/>
            <person name="Muralishankar V."/>
            <person name="Muruganantham S."/>
            <person name="Sp S."/>
            <person name="Haryani S."/>
            <person name="Lau K.J.X."/>
            <person name="Naqvi N.I."/>
        </authorList>
    </citation>
    <scope>NUCLEOTIDE SEQUENCE [LARGE SCALE GENOMIC DNA]</scope>
    <source>
        <strain evidence="2">GMP-LS</strain>
    </source>
</reference>
<evidence type="ECO:0000313" key="2">
    <source>
        <dbReference type="EMBL" id="KAK5631642.1"/>
    </source>
</evidence>
<feature type="region of interest" description="Disordered" evidence="1">
    <location>
        <begin position="133"/>
        <end position="152"/>
    </location>
</feature>
<keyword evidence="3" id="KW-1185">Reference proteome</keyword>
<dbReference type="EMBL" id="JAWHQM010000020">
    <property type="protein sequence ID" value="KAK5631642.1"/>
    <property type="molecule type" value="Genomic_DNA"/>
</dbReference>
<dbReference type="AlphaFoldDB" id="A0AAN7Z7I2"/>
<name>A0AAN7Z7I2_9PEZI</name>
<organism evidence="2 3">
    <name type="scientific">Xylaria bambusicola</name>
    <dbReference type="NCBI Taxonomy" id="326684"/>
    <lineage>
        <taxon>Eukaryota</taxon>
        <taxon>Fungi</taxon>
        <taxon>Dikarya</taxon>
        <taxon>Ascomycota</taxon>
        <taxon>Pezizomycotina</taxon>
        <taxon>Sordariomycetes</taxon>
        <taxon>Xylariomycetidae</taxon>
        <taxon>Xylariales</taxon>
        <taxon>Xylariaceae</taxon>
        <taxon>Xylaria</taxon>
    </lineage>
</organism>
<feature type="region of interest" description="Disordered" evidence="1">
    <location>
        <begin position="1"/>
        <end position="30"/>
    </location>
</feature>
<gene>
    <name evidence="2" type="ORF">RRF57_007356</name>
</gene>
<sequence length="775" mass="88113">MITSSTFSSTKHEHHQRAPPLRSSRVTTTESETIYSATLTKFRDNVDDRPIPCRLGSSSNSAACLEASLNLSTELFLKELKAPRPNKFRDNTNDQAIPCRLGNSCRSTRPLEASPSLTTDLFSKELKPPRGFGSLPVIHKKPRGPTPRDGEHNFISVRPESDAPSKPGINDAINHPGFEAYYNFEGRKIDELTASEKRTLEMAVHYPNIRDGIMKAPLYFRATSFAHPQAKQSDLLCQVFGTTELFSNIIRHIILRIGDLTNLCRTSQFMANRVQAFWMHLDAADNDFLKWDQRTLADVRNAEAEKEVQRQFFSPSVIISPVRPQSQGLPREVMFSRAGYPITSSVEQYKETDFATMHLVFLNGQHIKHLMLHSMPWMDLRGLQCAIPQMVKLEVLGIHQCFLLTLGDTQPLLRAINAINDERAEQSRPHVAIDFTPFYYRGPPYKSDGTGHIGEYGIVPEEKDWLDSKKAITAQLLGIRDLCHKGGHDLFTPGTGFRAFLDRLPVRKMSSILKCIEAIHDYKTKKYHSGVGVPRWCTAGTHYPHGDKKLPLISEDMKHAMEVTLCQDLIVACNGREMLEEQLRDLITLRGKVKLMHCLECDQDMPASFFMASVLARRESDILCHGCQLTRYLSNHNFRLYRERRALTEQIFTGKDFKQLSLTRVLRNISKHGKKSNDGNKIPCRPGMVDPKFYEEAKILWKGFTVRIPELLKDICNGIDMINKIYGGLSYDDKAQKSARKKELERNALRLEFELGINQRDQTGHSGSLERLCRS</sequence>
<evidence type="ECO:0000313" key="3">
    <source>
        <dbReference type="Proteomes" id="UP001305414"/>
    </source>
</evidence>